<accession>A0A399EWK6</accession>
<reference evidence="2 3" key="1">
    <citation type="submission" date="2018-08" db="EMBL/GenBank/DDBJ databases">
        <title>Meiothermus terrae DSM 26712 genome sequencing project.</title>
        <authorList>
            <person name="Da Costa M.S."/>
            <person name="Albuquerque L."/>
            <person name="Raposo P."/>
            <person name="Froufe H.J.C."/>
            <person name="Barroso C.S."/>
            <person name="Egas C."/>
        </authorList>
    </citation>
    <scope>NUCLEOTIDE SEQUENCE [LARGE SCALE GENOMIC DNA]</scope>
    <source>
        <strain evidence="2 3">DSM 26712</strain>
    </source>
</reference>
<evidence type="ECO:0000256" key="1">
    <source>
        <dbReference type="SAM" id="MobiDB-lite"/>
    </source>
</evidence>
<gene>
    <name evidence="2" type="ORF">Mterra_01058</name>
</gene>
<evidence type="ECO:0000313" key="2">
    <source>
        <dbReference type="EMBL" id="RIH88063.1"/>
    </source>
</evidence>
<feature type="region of interest" description="Disordered" evidence="1">
    <location>
        <begin position="20"/>
        <end position="43"/>
    </location>
</feature>
<proteinExistence type="predicted"/>
<name>A0A399EWK6_9DEIN</name>
<comment type="caution">
    <text evidence="2">The sequence shown here is derived from an EMBL/GenBank/DDBJ whole genome shotgun (WGS) entry which is preliminary data.</text>
</comment>
<keyword evidence="3" id="KW-1185">Reference proteome</keyword>
<dbReference type="Proteomes" id="UP000265715">
    <property type="component" value="Unassembled WGS sequence"/>
</dbReference>
<dbReference type="EMBL" id="QXDL01000029">
    <property type="protein sequence ID" value="RIH88063.1"/>
    <property type="molecule type" value="Genomic_DNA"/>
</dbReference>
<organism evidence="2 3">
    <name type="scientific">Calidithermus terrae</name>
    <dbReference type="NCBI Taxonomy" id="1408545"/>
    <lineage>
        <taxon>Bacteria</taxon>
        <taxon>Thermotogati</taxon>
        <taxon>Deinococcota</taxon>
        <taxon>Deinococci</taxon>
        <taxon>Thermales</taxon>
        <taxon>Thermaceae</taxon>
        <taxon>Calidithermus</taxon>
    </lineage>
</organism>
<dbReference type="RefSeq" id="WP_147372560.1">
    <property type="nucleotide sequence ID" value="NZ_QXDL01000029.1"/>
</dbReference>
<dbReference type="OrthoDB" id="5296650at2"/>
<dbReference type="CDD" id="cd22784">
    <property type="entry name" value="DPBB_MltA_YuiC-like"/>
    <property type="match status" value="1"/>
</dbReference>
<sequence length="148" mass="16563">MGLVLSLLPKLELDISPAFGKPRPALEAPAPAPAPKPKPRPRKPAFSVRVTYYQALPSQTDGNPNVAACGPNLEPWVQVALSRDLFFREDGRRRCGQRVRLVFENGRELLGVVNDTMNRRYRKRVDVLVAAHEPARRYGVAEARLILE</sequence>
<protein>
    <submittedName>
        <fullName evidence="2">Uncharacterized protein</fullName>
    </submittedName>
</protein>
<dbReference type="AlphaFoldDB" id="A0A399EWK6"/>
<evidence type="ECO:0000313" key="3">
    <source>
        <dbReference type="Proteomes" id="UP000265715"/>
    </source>
</evidence>